<dbReference type="SUPFAM" id="SSF54570">
    <property type="entry name" value="Ribosomal protein S19"/>
    <property type="match status" value="1"/>
</dbReference>
<dbReference type="InterPro" id="IPR002222">
    <property type="entry name" value="Ribosomal_uS19"/>
</dbReference>
<keyword evidence="3" id="KW-0687">Ribonucleoprotein</keyword>
<comment type="similarity">
    <text evidence="1">Belongs to the universal ribosomal protein uS19 family.</text>
</comment>
<gene>
    <name evidence="4" type="primary">rps19</name>
</gene>
<dbReference type="AlphaFoldDB" id="A0A5C1H7U9"/>
<organism evidence="4">
    <name type="scientific">Nephromyces sp. ex Molgula occidentalis</name>
    <dbReference type="NCBI Taxonomy" id="2544991"/>
    <lineage>
        <taxon>Eukaryota</taxon>
        <taxon>Sar</taxon>
        <taxon>Alveolata</taxon>
        <taxon>Apicomplexa</taxon>
        <taxon>Aconoidasida</taxon>
        <taxon>Nephromycida</taxon>
        <taxon>Nephromyces</taxon>
    </lineage>
</organism>
<keyword evidence="2 4" id="KW-0689">Ribosomal protein</keyword>
<dbReference type="GO" id="GO:0005840">
    <property type="term" value="C:ribosome"/>
    <property type="evidence" value="ECO:0007669"/>
    <property type="project" value="UniProtKB-KW"/>
</dbReference>
<dbReference type="InterPro" id="IPR023575">
    <property type="entry name" value="Ribosomal_uS19_SF"/>
</dbReference>
<name>A0A5C1H7U9_9APIC</name>
<evidence type="ECO:0000256" key="2">
    <source>
        <dbReference type="ARBA" id="ARBA00022980"/>
    </source>
</evidence>
<proteinExistence type="inferred from homology"/>
<dbReference type="Gene3D" id="3.30.860.10">
    <property type="entry name" value="30s Ribosomal Protein S19, Chain A"/>
    <property type="match status" value="1"/>
</dbReference>
<evidence type="ECO:0000256" key="1">
    <source>
        <dbReference type="ARBA" id="ARBA00007345"/>
    </source>
</evidence>
<accession>A0A5C1H7U9</accession>
<dbReference type="GO" id="GO:0006412">
    <property type="term" value="P:translation"/>
    <property type="evidence" value="ECO:0007669"/>
    <property type="project" value="InterPro"/>
</dbReference>
<dbReference type="EMBL" id="MK573203">
    <property type="protein sequence ID" value="QEM01691.1"/>
    <property type="molecule type" value="Genomic_DNA"/>
</dbReference>
<dbReference type="GO" id="GO:0003735">
    <property type="term" value="F:structural constituent of ribosome"/>
    <property type="evidence" value="ECO:0007669"/>
    <property type="project" value="InterPro"/>
</dbReference>
<protein>
    <submittedName>
        <fullName evidence="4">30S ribosomal protein S19</fullName>
    </submittedName>
</protein>
<dbReference type="Pfam" id="PF00203">
    <property type="entry name" value="Ribosomal_S19"/>
    <property type="match status" value="1"/>
</dbReference>
<reference evidence="4" key="1">
    <citation type="journal article" date="2019" name="Genome Biol. Evol.">
        <title>Nephromyces represents a diverse and novel lineage of the Apicomplexa that has retained apicoplasts.</title>
        <authorList>
            <person name="Munoz-Gomez S.A."/>
            <person name="Durnin K."/>
            <person name="Eme L."/>
            <person name="Paight C."/>
            <person name="Lane C.E."/>
            <person name="Saffo M.B."/>
            <person name="Slamovits C.H."/>
        </authorList>
    </citation>
    <scope>NUCLEOTIDE SEQUENCE</scope>
    <source>
        <strain evidence="4">461</strain>
    </source>
</reference>
<evidence type="ECO:0000256" key="3">
    <source>
        <dbReference type="ARBA" id="ARBA00023274"/>
    </source>
</evidence>
<evidence type="ECO:0000313" key="4">
    <source>
        <dbReference type="EMBL" id="QEM01691.1"/>
    </source>
</evidence>
<dbReference type="GO" id="GO:1990904">
    <property type="term" value="C:ribonucleoprotein complex"/>
    <property type="evidence" value="ECO:0007669"/>
    <property type="project" value="UniProtKB-KW"/>
</dbReference>
<sequence>MKKIFISKDFLRKLKLIKKYKFNKFLYIYNKSNNLIINFLNIILNVYNGKKFFLLKINKLKLNYKLGSFLVTKIIN</sequence>